<sequence length="85" mass="9688">MRKIYRNLIGTVALMLFFSACSDILEEKPRSIYEPGYFTTEEGVKGGLTSMYAHLRYIFGQGYYYNITLTGTDEMTWATSADGNF</sequence>
<organism evidence="1">
    <name type="scientific">termite gut metagenome</name>
    <dbReference type="NCBI Taxonomy" id="433724"/>
    <lineage>
        <taxon>unclassified sequences</taxon>
        <taxon>metagenomes</taxon>
        <taxon>organismal metagenomes</taxon>
    </lineage>
</organism>
<evidence type="ECO:0008006" key="2">
    <source>
        <dbReference type="Google" id="ProtNLM"/>
    </source>
</evidence>
<dbReference type="PROSITE" id="PS51257">
    <property type="entry name" value="PROKAR_LIPOPROTEIN"/>
    <property type="match status" value="1"/>
</dbReference>
<dbReference type="EMBL" id="SNRY01002815">
    <property type="protein sequence ID" value="KAA6323397.1"/>
    <property type="molecule type" value="Genomic_DNA"/>
</dbReference>
<reference evidence="1" key="1">
    <citation type="submission" date="2019-03" db="EMBL/GenBank/DDBJ databases">
        <title>Single cell metagenomics reveals metabolic interactions within the superorganism composed of flagellate Streblomastix strix and complex community of Bacteroidetes bacteria on its surface.</title>
        <authorList>
            <person name="Treitli S.C."/>
            <person name="Kolisko M."/>
            <person name="Husnik F."/>
            <person name="Keeling P."/>
            <person name="Hampl V."/>
        </authorList>
    </citation>
    <scope>NUCLEOTIDE SEQUENCE</scope>
    <source>
        <strain evidence="1">STM</strain>
    </source>
</reference>
<dbReference type="InterPro" id="IPR011990">
    <property type="entry name" value="TPR-like_helical_dom_sf"/>
</dbReference>
<evidence type="ECO:0000313" key="1">
    <source>
        <dbReference type="EMBL" id="KAA6323397.1"/>
    </source>
</evidence>
<accession>A0A5J4QN77</accession>
<protein>
    <recommendedName>
        <fullName evidence="2">RagB/SusD family nutrient uptake outer membrane protein</fullName>
    </recommendedName>
</protein>
<proteinExistence type="predicted"/>
<dbReference type="AlphaFoldDB" id="A0A5J4QN77"/>
<name>A0A5J4QN77_9ZZZZ</name>
<dbReference type="SUPFAM" id="SSF48452">
    <property type="entry name" value="TPR-like"/>
    <property type="match status" value="1"/>
</dbReference>
<gene>
    <name evidence="1" type="ORF">EZS27_027157</name>
</gene>
<comment type="caution">
    <text evidence="1">The sequence shown here is derived from an EMBL/GenBank/DDBJ whole genome shotgun (WGS) entry which is preliminary data.</text>
</comment>
<feature type="non-terminal residue" evidence="1">
    <location>
        <position position="85"/>
    </location>
</feature>